<organism evidence="1 2">
    <name type="scientific">Candidatus Blautia faecavium</name>
    <dbReference type="NCBI Taxonomy" id="2838487"/>
    <lineage>
        <taxon>Bacteria</taxon>
        <taxon>Bacillati</taxon>
        <taxon>Bacillota</taxon>
        <taxon>Clostridia</taxon>
        <taxon>Lachnospirales</taxon>
        <taxon>Lachnospiraceae</taxon>
        <taxon>Blautia</taxon>
    </lineage>
</organism>
<feature type="non-terminal residue" evidence="1">
    <location>
        <position position="1"/>
    </location>
</feature>
<evidence type="ECO:0008006" key="3">
    <source>
        <dbReference type="Google" id="ProtNLM"/>
    </source>
</evidence>
<gene>
    <name evidence="1" type="ORF">IAA06_00805</name>
</gene>
<evidence type="ECO:0000313" key="2">
    <source>
        <dbReference type="Proteomes" id="UP000823842"/>
    </source>
</evidence>
<reference evidence="1" key="2">
    <citation type="submission" date="2021-04" db="EMBL/GenBank/DDBJ databases">
        <authorList>
            <person name="Gilroy R."/>
        </authorList>
    </citation>
    <scope>NUCLEOTIDE SEQUENCE</scope>
    <source>
        <strain evidence="1">ChiSjej1B19-5720</strain>
    </source>
</reference>
<accession>A0A9D2LQ12</accession>
<dbReference type="EMBL" id="DWYZ01000020">
    <property type="protein sequence ID" value="HJB27322.1"/>
    <property type="molecule type" value="Genomic_DNA"/>
</dbReference>
<protein>
    <recommendedName>
        <fullName evidence="3">Transposase (putative) YhgA-like domain-containing protein</fullName>
    </recommendedName>
</protein>
<comment type="caution">
    <text evidence="1">The sequence shown here is derived from an EMBL/GenBank/DDBJ whole genome shotgun (WGS) entry which is preliminary data.</text>
</comment>
<evidence type="ECO:0000313" key="1">
    <source>
        <dbReference type="EMBL" id="HJB27322.1"/>
    </source>
</evidence>
<sequence>NDIAFFLDWVLFLTEHQGSWNPNMPLRGVFYFARLYQNFITERGYDLYGTKSIPLPYPQYVVFYNGTQERPEREELRLSAAFVQMGHCSELFENPALECRALVLNINYGKNKELMDQCRPLMEYSCFIHYIRENLKAGHTPEEAVDLAVERCLKEDILTDVLRLHKKEVVRMFLEEYDEELHERTLRREGVEEGRKQGREEMNELIRAALNDNRQGELLRSLDDRKLQEKLLKEYGIKK</sequence>
<reference evidence="1" key="1">
    <citation type="journal article" date="2021" name="PeerJ">
        <title>Extensive microbial diversity within the chicken gut microbiome revealed by metagenomics and culture.</title>
        <authorList>
            <person name="Gilroy R."/>
            <person name="Ravi A."/>
            <person name="Getino M."/>
            <person name="Pursley I."/>
            <person name="Horton D.L."/>
            <person name="Alikhan N.F."/>
            <person name="Baker D."/>
            <person name="Gharbi K."/>
            <person name="Hall N."/>
            <person name="Watson M."/>
            <person name="Adriaenssens E.M."/>
            <person name="Foster-Nyarko E."/>
            <person name="Jarju S."/>
            <person name="Secka A."/>
            <person name="Antonio M."/>
            <person name="Oren A."/>
            <person name="Chaudhuri R.R."/>
            <person name="La Ragione R."/>
            <person name="Hildebrand F."/>
            <person name="Pallen M.J."/>
        </authorList>
    </citation>
    <scope>NUCLEOTIDE SEQUENCE</scope>
    <source>
        <strain evidence="1">ChiSjej1B19-5720</strain>
    </source>
</reference>
<proteinExistence type="predicted"/>
<dbReference type="Proteomes" id="UP000823842">
    <property type="component" value="Unassembled WGS sequence"/>
</dbReference>
<dbReference type="AlphaFoldDB" id="A0A9D2LQ12"/>
<name>A0A9D2LQ12_9FIRM</name>